<proteinExistence type="predicted"/>
<dbReference type="NCBIfam" id="TIGR03086">
    <property type="entry name" value="TIGR03086 family metal-binding protein"/>
    <property type="match status" value="1"/>
</dbReference>
<evidence type="ECO:0000256" key="1">
    <source>
        <dbReference type="SAM" id="MobiDB-lite"/>
    </source>
</evidence>
<dbReference type="NCBIfam" id="TIGR03083">
    <property type="entry name" value="maleylpyruvate isomerase family mycothiol-dependent enzyme"/>
    <property type="match status" value="1"/>
</dbReference>
<gene>
    <name evidence="3" type="ordered locus">Tcur_2648</name>
</gene>
<protein>
    <recommendedName>
        <fullName evidence="2">Mycothiol-dependent maleylpyruvate isomerase metal-binding domain-containing protein</fullName>
    </recommendedName>
</protein>
<dbReference type="STRING" id="471852.Tcur_2648"/>
<keyword evidence="4" id="KW-1185">Reference proteome</keyword>
<dbReference type="InterPro" id="IPR017517">
    <property type="entry name" value="Maleyloyr_isom"/>
</dbReference>
<reference evidence="3 4" key="1">
    <citation type="journal article" date="2011" name="Stand. Genomic Sci.">
        <title>Complete genome sequence of Thermomonospora curvata type strain (B9).</title>
        <authorList>
            <person name="Chertkov O."/>
            <person name="Sikorski J."/>
            <person name="Nolan M."/>
            <person name="Lapidus A."/>
            <person name="Lucas S."/>
            <person name="Del Rio T.G."/>
            <person name="Tice H."/>
            <person name="Cheng J.F."/>
            <person name="Goodwin L."/>
            <person name="Pitluck S."/>
            <person name="Liolios K."/>
            <person name="Ivanova N."/>
            <person name="Mavromatis K."/>
            <person name="Mikhailova N."/>
            <person name="Ovchinnikova G."/>
            <person name="Pati A."/>
            <person name="Chen A."/>
            <person name="Palaniappan K."/>
            <person name="Djao O.D."/>
            <person name="Land M."/>
            <person name="Hauser L."/>
            <person name="Chang Y.J."/>
            <person name="Jeffries C.D."/>
            <person name="Brettin T."/>
            <person name="Han C."/>
            <person name="Detter J.C."/>
            <person name="Rohde M."/>
            <person name="Goker M."/>
            <person name="Woyke T."/>
            <person name="Bristow J."/>
            <person name="Eisen J.A."/>
            <person name="Markowitz V."/>
            <person name="Hugenholtz P."/>
            <person name="Klenk H.P."/>
            <person name="Kyrpides N.C."/>
        </authorList>
    </citation>
    <scope>NUCLEOTIDE SEQUENCE [LARGE SCALE GENOMIC DNA]</scope>
    <source>
        <strain evidence="4">ATCC 19995 / DSM 43183 / JCM 3096 / KCTC 9072 / NBRC 15933 / NCIMB 10081 / Henssen B9</strain>
    </source>
</reference>
<accession>D1A5Q5</accession>
<name>D1A5Q5_THECD</name>
<dbReference type="InterPro" id="IPR024344">
    <property type="entry name" value="MDMPI_metal-binding"/>
</dbReference>
<evidence type="ECO:0000259" key="2">
    <source>
        <dbReference type="Pfam" id="PF11716"/>
    </source>
</evidence>
<dbReference type="RefSeq" id="WP_012852984.1">
    <property type="nucleotide sequence ID" value="NC_013510.1"/>
</dbReference>
<dbReference type="OrthoDB" id="5185819at2"/>
<dbReference type="InterPro" id="IPR017520">
    <property type="entry name" value="CHP03086"/>
</dbReference>
<dbReference type="Gene3D" id="1.20.120.450">
    <property type="entry name" value="dinb family like domain"/>
    <property type="match status" value="1"/>
</dbReference>
<dbReference type="Pfam" id="PF11716">
    <property type="entry name" value="MDMPI_N"/>
    <property type="match status" value="1"/>
</dbReference>
<dbReference type="InterPro" id="IPR034660">
    <property type="entry name" value="DinB/YfiT-like"/>
</dbReference>
<dbReference type="AlphaFoldDB" id="D1A5Q5"/>
<sequence length="191" mass="20262">MDLRPLMAPAAEAAIAIVADIDDARLGDPTPCPDFDVRALLNHLAKWTGERAWAAARKQPPPGSDGPDLTAEPGWAARYAEQARRTAAAWSEPDAWEGAANLTGQAEMPAPFVGGILFVEFLVHGWDLAVATGRKAAFGDDLERALLGHVQTMADTARKFGAFGPEVPVPPSASPLERALGLAGRDPHWTP</sequence>
<dbReference type="KEGG" id="tcu:Tcur_2648"/>
<feature type="region of interest" description="Disordered" evidence="1">
    <location>
        <begin position="53"/>
        <end position="72"/>
    </location>
</feature>
<dbReference type="eggNOG" id="COG3832">
    <property type="taxonomic scope" value="Bacteria"/>
</dbReference>
<dbReference type="HOGENOM" id="CLU_051661_2_0_11"/>
<dbReference type="EMBL" id="CP001738">
    <property type="protein sequence ID" value="ACY98200.1"/>
    <property type="molecule type" value="Genomic_DNA"/>
</dbReference>
<feature type="domain" description="Mycothiol-dependent maleylpyruvate isomerase metal-binding" evidence="2">
    <location>
        <begin position="9"/>
        <end position="129"/>
    </location>
</feature>
<organism evidence="3 4">
    <name type="scientific">Thermomonospora curvata (strain ATCC 19995 / DSM 43183 / JCM 3096 / KCTC 9072 / NBRC 15933 / NCIMB 10081 / Henssen B9)</name>
    <dbReference type="NCBI Taxonomy" id="471852"/>
    <lineage>
        <taxon>Bacteria</taxon>
        <taxon>Bacillati</taxon>
        <taxon>Actinomycetota</taxon>
        <taxon>Actinomycetes</taxon>
        <taxon>Streptosporangiales</taxon>
        <taxon>Thermomonosporaceae</taxon>
        <taxon>Thermomonospora</taxon>
    </lineage>
</organism>
<dbReference type="GO" id="GO:0046872">
    <property type="term" value="F:metal ion binding"/>
    <property type="evidence" value="ECO:0007669"/>
    <property type="project" value="InterPro"/>
</dbReference>
<evidence type="ECO:0000313" key="4">
    <source>
        <dbReference type="Proteomes" id="UP000001918"/>
    </source>
</evidence>
<dbReference type="SUPFAM" id="SSF109854">
    <property type="entry name" value="DinB/YfiT-like putative metalloenzymes"/>
    <property type="match status" value="1"/>
</dbReference>
<dbReference type="Proteomes" id="UP000001918">
    <property type="component" value="Chromosome"/>
</dbReference>
<evidence type="ECO:0000313" key="3">
    <source>
        <dbReference type="EMBL" id="ACY98200.1"/>
    </source>
</evidence>